<dbReference type="EMBL" id="CM042042">
    <property type="protein sequence ID" value="KAI3704116.1"/>
    <property type="molecule type" value="Genomic_DNA"/>
</dbReference>
<evidence type="ECO:0000313" key="2">
    <source>
        <dbReference type="Proteomes" id="UP001056120"/>
    </source>
</evidence>
<dbReference type="Proteomes" id="UP001056120">
    <property type="component" value="Linkage Group LG25"/>
</dbReference>
<reference evidence="1 2" key="2">
    <citation type="journal article" date="2022" name="Mol. Ecol. Resour.">
        <title>The genomes of chicory, endive, great burdock and yacon provide insights into Asteraceae paleo-polyploidization history and plant inulin production.</title>
        <authorList>
            <person name="Fan W."/>
            <person name="Wang S."/>
            <person name="Wang H."/>
            <person name="Wang A."/>
            <person name="Jiang F."/>
            <person name="Liu H."/>
            <person name="Zhao H."/>
            <person name="Xu D."/>
            <person name="Zhang Y."/>
        </authorList>
    </citation>
    <scope>NUCLEOTIDE SEQUENCE [LARGE SCALE GENOMIC DNA]</scope>
    <source>
        <strain evidence="2">cv. Yunnan</strain>
        <tissue evidence="1">Leaves</tissue>
    </source>
</reference>
<proteinExistence type="predicted"/>
<evidence type="ECO:0000313" key="1">
    <source>
        <dbReference type="EMBL" id="KAI3704116.1"/>
    </source>
</evidence>
<keyword evidence="2" id="KW-1185">Reference proteome</keyword>
<accession>A0ACB9A313</accession>
<name>A0ACB9A313_9ASTR</name>
<comment type="caution">
    <text evidence="1">The sequence shown here is derived from an EMBL/GenBank/DDBJ whole genome shotgun (WGS) entry which is preliminary data.</text>
</comment>
<sequence>MIAHNRIQRLAHLALGHKAQIAHMNTKSIEDKVSITRNDGELIANGRKEFRRRRAWFPASSATILVASSESVASGRIVCAFAWENCKQFGEFDGLVRELDGYELNR</sequence>
<gene>
    <name evidence="1" type="ORF">L1987_74329</name>
</gene>
<organism evidence="1 2">
    <name type="scientific">Smallanthus sonchifolius</name>
    <dbReference type="NCBI Taxonomy" id="185202"/>
    <lineage>
        <taxon>Eukaryota</taxon>
        <taxon>Viridiplantae</taxon>
        <taxon>Streptophyta</taxon>
        <taxon>Embryophyta</taxon>
        <taxon>Tracheophyta</taxon>
        <taxon>Spermatophyta</taxon>
        <taxon>Magnoliopsida</taxon>
        <taxon>eudicotyledons</taxon>
        <taxon>Gunneridae</taxon>
        <taxon>Pentapetalae</taxon>
        <taxon>asterids</taxon>
        <taxon>campanulids</taxon>
        <taxon>Asterales</taxon>
        <taxon>Asteraceae</taxon>
        <taxon>Asteroideae</taxon>
        <taxon>Heliantheae alliance</taxon>
        <taxon>Millerieae</taxon>
        <taxon>Smallanthus</taxon>
    </lineage>
</organism>
<reference evidence="2" key="1">
    <citation type="journal article" date="2022" name="Mol. Ecol. Resour.">
        <title>The genomes of chicory, endive, great burdock and yacon provide insights into Asteraceae palaeo-polyploidization history and plant inulin production.</title>
        <authorList>
            <person name="Fan W."/>
            <person name="Wang S."/>
            <person name="Wang H."/>
            <person name="Wang A."/>
            <person name="Jiang F."/>
            <person name="Liu H."/>
            <person name="Zhao H."/>
            <person name="Xu D."/>
            <person name="Zhang Y."/>
        </authorList>
    </citation>
    <scope>NUCLEOTIDE SEQUENCE [LARGE SCALE GENOMIC DNA]</scope>
    <source>
        <strain evidence="2">cv. Yunnan</strain>
    </source>
</reference>
<protein>
    <submittedName>
        <fullName evidence="1">Uncharacterized protein</fullName>
    </submittedName>
</protein>